<dbReference type="Gene3D" id="3.10.10.10">
    <property type="entry name" value="HIV Type 1 Reverse Transcriptase, subunit A, domain 1"/>
    <property type="match status" value="1"/>
</dbReference>
<dbReference type="InterPro" id="IPR036397">
    <property type="entry name" value="RNaseH_sf"/>
</dbReference>
<gene>
    <name evidence="4" type="ORF">CRE_09770</name>
</gene>
<dbReference type="GO" id="GO:0003676">
    <property type="term" value="F:nucleic acid binding"/>
    <property type="evidence" value="ECO:0007669"/>
    <property type="project" value="InterPro"/>
</dbReference>
<dbReference type="InterPro" id="IPR005312">
    <property type="entry name" value="DUF1759"/>
</dbReference>
<dbReference type="InterPro" id="IPR008042">
    <property type="entry name" value="Retrotrans_Pao"/>
</dbReference>
<feature type="compositionally biased region" description="Polar residues" evidence="1">
    <location>
        <begin position="136"/>
        <end position="149"/>
    </location>
</feature>
<evidence type="ECO:0000313" key="5">
    <source>
        <dbReference type="Proteomes" id="UP000008281"/>
    </source>
</evidence>
<dbReference type="STRING" id="31234.E3N9X2"/>
<evidence type="ECO:0000259" key="3">
    <source>
        <dbReference type="PROSITE" id="PS50994"/>
    </source>
</evidence>
<feature type="region of interest" description="Disordered" evidence="1">
    <location>
        <begin position="506"/>
        <end position="557"/>
    </location>
</feature>
<feature type="compositionally biased region" description="Low complexity" evidence="1">
    <location>
        <begin position="180"/>
        <end position="193"/>
    </location>
</feature>
<evidence type="ECO:0000256" key="1">
    <source>
        <dbReference type="SAM" id="MobiDB-lite"/>
    </source>
</evidence>
<dbReference type="InterPro" id="IPR043502">
    <property type="entry name" value="DNA/RNA_pol_sf"/>
</dbReference>
<dbReference type="InterPro" id="IPR001584">
    <property type="entry name" value="Integrase_cat-core"/>
</dbReference>
<dbReference type="Gene3D" id="2.60.98.50">
    <property type="match status" value="1"/>
</dbReference>
<dbReference type="Gene3D" id="3.30.420.10">
    <property type="entry name" value="Ribonuclease H-like superfamily/Ribonuclease H"/>
    <property type="match status" value="1"/>
</dbReference>
<organism evidence="5">
    <name type="scientific">Caenorhabditis remanei</name>
    <name type="common">Caenorhabditis vulgaris</name>
    <dbReference type="NCBI Taxonomy" id="31234"/>
    <lineage>
        <taxon>Eukaryota</taxon>
        <taxon>Metazoa</taxon>
        <taxon>Ecdysozoa</taxon>
        <taxon>Nematoda</taxon>
        <taxon>Chromadorea</taxon>
        <taxon>Rhabditida</taxon>
        <taxon>Rhabditina</taxon>
        <taxon>Rhabditomorpha</taxon>
        <taxon>Rhabditoidea</taxon>
        <taxon>Rhabditidae</taxon>
        <taxon>Peloderinae</taxon>
        <taxon>Caenorhabditis</taxon>
    </lineage>
</organism>
<dbReference type="EMBL" id="DS268569">
    <property type="protein sequence ID" value="EFO90825.1"/>
    <property type="molecule type" value="Genomic_DNA"/>
</dbReference>
<feature type="compositionally biased region" description="Low complexity" evidence="1">
    <location>
        <begin position="515"/>
        <end position="541"/>
    </location>
</feature>
<keyword evidence="2" id="KW-0472">Membrane</keyword>
<dbReference type="eggNOG" id="ENOG502QR56">
    <property type="taxonomic scope" value="Eukaryota"/>
</dbReference>
<keyword evidence="2" id="KW-0812">Transmembrane</keyword>
<dbReference type="InterPro" id="IPR000477">
    <property type="entry name" value="RT_dom"/>
</dbReference>
<dbReference type="Pfam" id="PF05380">
    <property type="entry name" value="Peptidase_A17"/>
    <property type="match status" value="1"/>
</dbReference>
<feature type="transmembrane region" description="Helical" evidence="2">
    <location>
        <begin position="2553"/>
        <end position="2579"/>
    </location>
</feature>
<feature type="compositionally biased region" description="Polar residues" evidence="1">
    <location>
        <begin position="421"/>
        <end position="434"/>
    </location>
</feature>
<dbReference type="OMA" id="ERNACIT"/>
<dbReference type="OrthoDB" id="5875526at2759"/>
<dbReference type="GO" id="GO:0042575">
    <property type="term" value="C:DNA polymerase complex"/>
    <property type="evidence" value="ECO:0007669"/>
    <property type="project" value="UniProtKB-ARBA"/>
</dbReference>
<dbReference type="Pfam" id="PF03564">
    <property type="entry name" value="DUF1759"/>
    <property type="match status" value="1"/>
</dbReference>
<feature type="domain" description="Integrase catalytic" evidence="3">
    <location>
        <begin position="1626"/>
        <end position="1809"/>
    </location>
</feature>
<dbReference type="InterPro" id="IPR040676">
    <property type="entry name" value="DUF5641"/>
</dbReference>
<dbReference type="PANTHER" id="PTHR47331">
    <property type="entry name" value="PHD-TYPE DOMAIN-CONTAINING PROTEIN"/>
    <property type="match status" value="1"/>
</dbReference>
<dbReference type="Gene3D" id="3.30.70.270">
    <property type="match status" value="1"/>
</dbReference>
<dbReference type="Pfam" id="PF18701">
    <property type="entry name" value="DUF5641"/>
    <property type="match status" value="1"/>
</dbReference>
<evidence type="ECO:0000256" key="2">
    <source>
        <dbReference type="SAM" id="Phobius"/>
    </source>
</evidence>
<name>E3N9X2_CAERE</name>
<feature type="region of interest" description="Disordered" evidence="1">
    <location>
        <begin position="131"/>
        <end position="193"/>
    </location>
</feature>
<feature type="transmembrane region" description="Helical" evidence="2">
    <location>
        <begin position="1993"/>
        <end position="2018"/>
    </location>
</feature>
<dbReference type="SUPFAM" id="SSF53098">
    <property type="entry name" value="Ribonuclease H-like"/>
    <property type="match status" value="1"/>
</dbReference>
<reference evidence="4" key="1">
    <citation type="submission" date="2007-07" db="EMBL/GenBank/DDBJ databases">
        <title>PCAP assembly of the Caenorhabditis remanei genome.</title>
        <authorList>
            <consortium name="The Caenorhabditis remanei Sequencing Consortium"/>
            <person name="Wilson R.K."/>
        </authorList>
    </citation>
    <scope>NUCLEOTIDE SEQUENCE [LARGE SCALE GENOMIC DNA]</scope>
    <source>
        <strain evidence="4">PB4641</strain>
    </source>
</reference>
<feature type="transmembrane region" description="Helical" evidence="2">
    <location>
        <begin position="1959"/>
        <end position="1981"/>
    </location>
</feature>
<dbReference type="Gene3D" id="2.60.40.3770">
    <property type="match status" value="1"/>
</dbReference>
<dbReference type="SUPFAM" id="SSF56672">
    <property type="entry name" value="DNA/RNA polymerases"/>
    <property type="match status" value="1"/>
</dbReference>
<dbReference type="InParanoid" id="E3N9X2"/>
<accession>E3N9X2</accession>
<feature type="compositionally biased region" description="Polar residues" evidence="1">
    <location>
        <begin position="165"/>
        <end position="179"/>
    </location>
</feature>
<dbReference type="InterPro" id="IPR043128">
    <property type="entry name" value="Rev_trsase/Diguanyl_cyclase"/>
</dbReference>
<keyword evidence="5" id="KW-1185">Reference proteome</keyword>
<sequence>MSGEIRTQIGNFKSRLLHRFDKDGPLMFPEEFKSFDIESAIVAIKDIQEDEDGIQSIVRKLFAYEQKWISLRKDDPAEKDEHAAYCKKYGDYMETFKKGVDRLQALHNLYRVGYERVKALDVTRTVGLVTPDALESNGTDPSRPHNSPLQDDKSPAAFVEDGSRATGTASARTVQSINQSSVNESSVAATTTTTSAGQPIVQYALPMVPQMSFNMPSMPLPTFDGDILSYMEFREAFDSMMELMNANDQTKMHFLKRSVTGDALDLIRTLKTTHGNFPIAIQMLDNNYGGTHRTKSMLLQQLRDLPNIQNNTDAAALQKYVNKASLAFSQLLSLGYEADNFVLADMIECKLPVRVLARLYPVDQQVEPYRASELLRKIRLFAQNETMIRGLHKKVEDPRSVTTMPAMQQPTQTHQNDNRNRSQNQAGSHQSSNAATASKSCEFCADSRRRHPAKVCRTYPTYEDRRQRVLGLGICFRCLLSGHPAKTCRATCKDCNGGHHQALCQRRQPTDANRSGNSQNGGPSGSPSSSSGQQSFGSSSGYNQRRRSHVTGNSYRGPTQVNAAIAEEVPDGVAFSIQAVGIPVHNSMNNDAQSSCIEEVGQPREKVEDVVQPTVMDINAAGTAPVSSEEVIMMTVDLPVLDKDGREHMATVFFDTGANTSFISQQLVDKLQLSPKGSRKMDFNIFATKKTLRMLSSPIEVTVKTKRALETVEMFAVNHIANEVVAAEVTPNMLDLLKDDQDIALHRERKKVDVLIGMDCFVQLLGVVKNTKLANGLQLSFTDCGPILAGKELSCSQKKEIFCQAAIEAGVPSQVEYVSPEYEVDELQELFELLKRFSMLEAIGIKDPKLSNEEEAIAFYKKTTFRKPNGRFVVRLPFADEKVMTDNRMLASFRLQATVASIEVICIVYKCKYWFRNVPQYESALTYARYCILRRFKKDPEQLVKYDENFKEQQALGFIELVVDERKTDGKVIHYLSHHPVFKESSKSTKMRIVFDGSAKRSKKDKSLNDHLLPGANLLPDVAAVLLRSRLKDVLIIADIQKAFLQMELNIEDRDATRFLWVNADTGQTECYRYARVPFGLKSSPFLLNSTIKLLLEQQDNPFAETMARSVYVDDVFVGVDTVEEAKEYYHVSKRIFAGAQMNLCKYVSNSPEANRYFTEQEKTEPETAKQRLLGIDWNIDSDVLVYSLPKPKPGLLTMRKVLKTIASCYDPQGMLTPTTLAGKLFFQRLTAKMNWDTPLTLELDTFWKKVMKDWSGEPWTIQRKLFSKQQWSRATSVQLHVFTDASKAAYGAVAYIRMLVDDEALTQLLMSKSRVAPLKPSHSIPQLEMLAILTGVRLGNYICKEMDTTFDEMFLWSDSMCSLDTLKTATVIGTRFVQNRVSQINDEDSGFVFTHVPGKENPADLLTRGLAFEELKQSKKWLHGPEFLQDVKELPVRRSSVPEVSATAMMITVKPVPEVPIDPHRFSSFHRLLRTVMAILFFFTRKCSSTKKFGWNSDRERALHAQKMLFRWAQWMNPPSEQTIQSLQLKQNEDQLWIYRGKVNDRPLIFLPHGHISKLVVLDYHTRFNHSSPLFTLAQLRDTFWIPNGRSYTKKMTANCSGCKHLRVKHYRQPEFAAFPDSRVTPSKPFENTGVDFAGPLKVLINDRIVEIYFVLFTCLFSRYVHTEVVKDMETTTFLHVLRRFAARFGIPKSITSDNAPQFKMLSAVLEELKLQQGTGMVNTTSLPTFHFIPAHSPWAGGVYERMIGLVKRSLVRAGSTKVLMSYEDFVTTLSECTAIVNHRPLTYVAAEDDIRPLRPIDFVMPSNGANEIMDLSSPPDMDGLSSERQNLMEQWSRSSSITDDFQRRWNKEYVQVLQERFQFDHQQKSSESRKPNVGDVVLIEYPSLKQARWPLGRIVEVKPRSALVKNGKTKRIVEYPWKALFPMETGVVAEEPVAPETAPLRRSSRIRQNQGSAIITALTLLALVSSTSAATSASTSEMSVPQSRIETLLLIALSFGLLYTLYLVISLVHALMHIGRGLVVIMRSMLHGIAALGRCVWNCCRGFRIRRRQLIPIIVLITVIVGQAHACNEIASIQASEDVCIRSENGETCSLKTLSILNIRPNGSIGCFKISDERDLQLQSFVEIQVEAVVSKCMQRTHHYARDYEIEHSWAHSCWTAGSCTAEKCEDLQADSTELPELSSESKRAPGFSRCYKTCGCITCGWCFHCTPSCLFSRIFAVPTSDTIYQVFTCPAWTTSVDVHVNFNGERSSHRMEHGLPYKLPDTNISIIITGFSTPPAPMHAATFIKKWPKHAEDHAEYGFTYTTVSQAGAPTRGLIGEFQCPSQADAQDFNCIFDEQLCRCITKGPALRCSCEHLDLKKIMSSHRLPLTEYGIGIHAEEGTVVTKLTTSAIVAVQVQFQGQRVQRIVKEDECRLSEVTISGCFSCAKGAQLQATCHSKLNNRIEATVVCPTLGINFFDCSVNGHSEIIEFHVAVKQLDEVCDISCGKINTDFRVIGHLEEEVKFNVSQLRDKFVSYSQSIAQSDIWSSAKQAVAGVWNSLLDAIGSWTLMLIVISCGGAIVVLFILPLAVLLVPRQCRGLCRRPRYQRRRSRYFRRD</sequence>
<dbReference type="Pfam" id="PF07245">
    <property type="entry name" value="Phlebovirus_G2"/>
    <property type="match status" value="1"/>
</dbReference>
<dbReference type="Proteomes" id="UP000008281">
    <property type="component" value="Unassembled WGS sequence"/>
</dbReference>
<dbReference type="Pfam" id="PF00078">
    <property type="entry name" value="RVT_1"/>
    <property type="match status" value="1"/>
</dbReference>
<dbReference type="InterPro" id="IPR012337">
    <property type="entry name" value="RNaseH-like_sf"/>
</dbReference>
<dbReference type="Pfam" id="PF05585">
    <property type="entry name" value="DUF1758"/>
    <property type="match status" value="1"/>
</dbReference>
<dbReference type="PROSITE" id="PS50994">
    <property type="entry name" value="INTEGRASE"/>
    <property type="match status" value="1"/>
</dbReference>
<keyword evidence="2" id="KW-1133">Transmembrane helix</keyword>
<dbReference type="PANTHER" id="PTHR47331:SF1">
    <property type="entry name" value="GAG-LIKE PROTEIN"/>
    <property type="match status" value="1"/>
</dbReference>
<feature type="transmembrane region" description="Helical" evidence="2">
    <location>
        <begin position="2055"/>
        <end position="2072"/>
    </location>
</feature>
<proteinExistence type="predicted"/>
<dbReference type="HOGENOM" id="CLU_000526_7_0_1"/>
<dbReference type="InterPro" id="IPR009878">
    <property type="entry name" value="Phlebovirus_G2_fusion"/>
</dbReference>
<dbReference type="Gene3D" id="2.40.70.10">
    <property type="entry name" value="Acid Proteases"/>
    <property type="match status" value="1"/>
</dbReference>
<dbReference type="InterPro" id="IPR008737">
    <property type="entry name" value="DUF1758"/>
</dbReference>
<feature type="compositionally biased region" description="Low complexity" evidence="1">
    <location>
        <begin position="406"/>
        <end position="415"/>
    </location>
</feature>
<protein>
    <recommendedName>
        <fullName evidence="3">Integrase catalytic domain-containing protein</fullName>
    </recommendedName>
</protein>
<evidence type="ECO:0000313" key="4">
    <source>
        <dbReference type="EMBL" id="EFO90825.1"/>
    </source>
</evidence>
<dbReference type="InterPro" id="IPR021109">
    <property type="entry name" value="Peptidase_aspartic_dom_sf"/>
</dbReference>
<feature type="transmembrane region" description="Helical" evidence="2">
    <location>
        <begin position="2024"/>
        <end position="2043"/>
    </location>
</feature>
<dbReference type="GO" id="GO:0015074">
    <property type="term" value="P:DNA integration"/>
    <property type="evidence" value="ECO:0007669"/>
    <property type="project" value="InterPro"/>
</dbReference>
<feature type="region of interest" description="Disordered" evidence="1">
    <location>
        <begin position="406"/>
        <end position="434"/>
    </location>
</feature>